<name>A0A382T5R8_9ZZZZ</name>
<dbReference type="InterPro" id="IPR012668">
    <property type="entry name" value="CHP02466"/>
</dbReference>
<dbReference type="Gene3D" id="1.25.40.10">
    <property type="entry name" value="Tetratricopeptide repeat domain"/>
    <property type="match status" value="1"/>
</dbReference>
<gene>
    <name evidence="1" type="ORF">METZ01_LOCUS369592</name>
</gene>
<evidence type="ECO:0008006" key="2">
    <source>
        <dbReference type="Google" id="ProtNLM"/>
    </source>
</evidence>
<dbReference type="SUPFAM" id="SSF48452">
    <property type="entry name" value="TPR-like"/>
    <property type="match status" value="1"/>
</dbReference>
<dbReference type="Gene3D" id="2.60.120.620">
    <property type="entry name" value="q2cbj1_9rhob like domain"/>
    <property type="match status" value="1"/>
</dbReference>
<dbReference type="AlphaFoldDB" id="A0A382T5R8"/>
<evidence type="ECO:0000313" key="1">
    <source>
        <dbReference type="EMBL" id="SVD16738.1"/>
    </source>
</evidence>
<protein>
    <recommendedName>
        <fullName evidence="2">Tetratricopeptide repeat protein</fullName>
    </recommendedName>
</protein>
<dbReference type="InterPro" id="IPR011990">
    <property type="entry name" value="TPR-like_helical_dom_sf"/>
</dbReference>
<reference evidence="1" key="1">
    <citation type="submission" date="2018-05" db="EMBL/GenBank/DDBJ databases">
        <authorList>
            <person name="Lanie J.A."/>
            <person name="Ng W.-L."/>
            <person name="Kazmierczak K.M."/>
            <person name="Andrzejewski T.M."/>
            <person name="Davidsen T.M."/>
            <person name="Wayne K.J."/>
            <person name="Tettelin H."/>
            <person name="Glass J.I."/>
            <person name="Rusch D."/>
            <person name="Podicherti R."/>
            <person name="Tsui H.-C.T."/>
            <person name="Winkler M.E."/>
        </authorList>
    </citation>
    <scope>NUCLEOTIDE SEQUENCE</scope>
</reference>
<dbReference type="Pfam" id="PF13759">
    <property type="entry name" value="2OG-FeII_Oxy_5"/>
    <property type="match status" value="1"/>
</dbReference>
<organism evidence="1">
    <name type="scientific">marine metagenome</name>
    <dbReference type="NCBI Taxonomy" id="408172"/>
    <lineage>
        <taxon>unclassified sequences</taxon>
        <taxon>metagenomes</taxon>
        <taxon>ecological metagenomes</taxon>
    </lineage>
</organism>
<feature type="non-terminal residue" evidence="1">
    <location>
        <position position="1"/>
    </location>
</feature>
<sequence length="287" mass="32332">VKPDYAEAHYNLGIILLMLDRLEEAAEQLTLSEFDKSKAYLLKCFYRLDQESNFYDQLDHMVNQGENNALIGSLISQSNIRYGINKYNPFCNEPLKYVLETDLLEQCDFKTIFIKGAARILGDQKVEHRSQGLLTNGVQTAGDVFAQSGPVTDVIQKIIHSELEKYRVRFKDSAEGLITSWPTDYSLNGWFVSMKSGGELNAHMHERGWISGSIYINVPPKSNKDSGNLVVGLDDVKNGLGGDDNRRSIDVVTGSFCLFPSSLHHYTIPFESKEDRIVLAFDVVPRN</sequence>
<accession>A0A382T5R8</accession>
<dbReference type="EMBL" id="UINC01133668">
    <property type="protein sequence ID" value="SVD16738.1"/>
    <property type="molecule type" value="Genomic_DNA"/>
</dbReference>
<proteinExistence type="predicted"/>